<reference evidence="3" key="1">
    <citation type="journal article" date="2019" name="Nat. Commun.">
        <title>Expansion of phycobilisome linker gene families in mesophilic red algae.</title>
        <authorList>
            <person name="Lee J."/>
            <person name="Kim D."/>
            <person name="Bhattacharya D."/>
            <person name="Yoon H.S."/>
        </authorList>
    </citation>
    <scope>NUCLEOTIDE SEQUENCE [LARGE SCALE GENOMIC DNA]</scope>
    <source>
        <strain evidence="3">CCMP 1328</strain>
    </source>
</reference>
<proteinExistence type="predicted"/>
<protein>
    <recommendedName>
        <fullName evidence="1">Cyclin-D1-binding protein 1-like N-terminal domain-containing protein</fullName>
    </recommendedName>
</protein>
<dbReference type="AlphaFoldDB" id="A0A5J4Z6H0"/>
<feature type="domain" description="Cyclin-D1-binding protein 1-like N-terminal" evidence="1">
    <location>
        <begin position="103"/>
        <end position="207"/>
    </location>
</feature>
<dbReference type="Pfam" id="PF13324">
    <property type="entry name" value="GCIP_N"/>
    <property type="match status" value="1"/>
</dbReference>
<name>A0A5J4Z6H0_PORPP</name>
<gene>
    <name evidence="2" type="ORF">FVE85_6510</name>
</gene>
<accession>A0A5J4Z6H0</accession>
<keyword evidence="3" id="KW-1185">Reference proteome</keyword>
<sequence length="403" mass="45086">MGVDSTASIESLALQCTRNVALFEATLADALAAPRGAELSEVQVLSLSTQFRAQLDALKRCLSRIRLVFEEPGRKGGTRAGSGSKDASVKVFQVSVKDAAAAFDELQRMTWSVCETFRQMATQRLASELFVKNFWREIKQLLENVRENIFGVSSINASSEQLNAKLGEAWQTIDNLAQLKTSNRAAIASSFKLSLVCLKDTLTELEESFGDMDQQLQDLRDHWPFEENSEKYPNVLAFREEAYPLCRLGTDMVKVLFRSFLSDQPASEVESVHDVIQLWDALASASQNLQYAVEDLASWSFEERMRDDDILDQLGQGEQLARLLVSQRYELDAENRCPELLPFAEVLAWMQDIENLVQSVPTGNTVDAARVTELRTQYESRACKIILAAYGGGNLPEKFQSLS</sequence>
<dbReference type="InterPro" id="IPR049317">
    <property type="entry name" value="GCIP-like_N"/>
</dbReference>
<comment type="caution">
    <text evidence="2">The sequence shown here is derived from an EMBL/GenBank/DDBJ whole genome shotgun (WGS) entry which is preliminary data.</text>
</comment>
<dbReference type="EMBL" id="VRMN01000001">
    <property type="protein sequence ID" value="KAA8498925.1"/>
    <property type="molecule type" value="Genomic_DNA"/>
</dbReference>
<evidence type="ECO:0000259" key="1">
    <source>
        <dbReference type="Pfam" id="PF13324"/>
    </source>
</evidence>
<organism evidence="2 3">
    <name type="scientific">Porphyridium purpureum</name>
    <name type="common">Red alga</name>
    <name type="synonym">Porphyridium cruentum</name>
    <dbReference type="NCBI Taxonomy" id="35688"/>
    <lineage>
        <taxon>Eukaryota</taxon>
        <taxon>Rhodophyta</taxon>
        <taxon>Bangiophyceae</taxon>
        <taxon>Porphyridiales</taxon>
        <taxon>Porphyridiaceae</taxon>
        <taxon>Porphyridium</taxon>
    </lineage>
</organism>
<evidence type="ECO:0000313" key="3">
    <source>
        <dbReference type="Proteomes" id="UP000324585"/>
    </source>
</evidence>
<dbReference type="Proteomes" id="UP000324585">
    <property type="component" value="Unassembled WGS sequence"/>
</dbReference>
<evidence type="ECO:0000313" key="2">
    <source>
        <dbReference type="EMBL" id="KAA8498925.1"/>
    </source>
</evidence>